<proteinExistence type="predicted"/>
<dbReference type="InterPro" id="IPR016040">
    <property type="entry name" value="NAD(P)-bd_dom"/>
</dbReference>
<evidence type="ECO:0000313" key="2">
    <source>
        <dbReference type="EMBL" id="MFC1406938.1"/>
    </source>
</evidence>
<reference evidence="2 3" key="1">
    <citation type="submission" date="2024-09" db="EMBL/GenBank/DDBJ databases">
        <authorList>
            <person name="Lee S.D."/>
        </authorList>
    </citation>
    <scope>NUCLEOTIDE SEQUENCE [LARGE SCALE GENOMIC DNA]</scope>
    <source>
        <strain evidence="2 3">N1-5</strain>
    </source>
</reference>
<dbReference type="Pfam" id="PF13460">
    <property type="entry name" value="NAD_binding_10"/>
    <property type="match status" value="1"/>
</dbReference>
<dbReference type="PANTHER" id="PTHR43162:SF1">
    <property type="entry name" value="PRESTALK A DIFFERENTIATION PROTEIN A"/>
    <property type="match status" value="1"/>
</dbReference>
<organism evidence="2 3">
    <name type="scientific">Streptacidiphilus cavernicola</name>
    <dbReference type="NCBI Taxonomy" id="3342716"/>
    <lineage>
        <taxon>Bacteria</taxon>
        <taxon>Bacillati</taxon>
        <taxon>Actinomycetota</taxon>
        <taxon>Actinomycetes</taxon>
        <taxon>Kitasatosporales</taxon>
        <taxon>Streptomycetaceae</taxon>
        <taxon>Streptacidiphilus</taxon>
    </lineage>
</organism>
<evidence type="ECO:0000313" key="3">
    <source>
        <dbReference type="Proteomes" id="UP001592528"/>
    </source>
</evidence>
<dbReference type="SUPFAM" id="SSF51735">
    <property type="entry name" value="NAD(P)-binding Rossmann-fold domains"/>
    <property type="match status" value="1"/>
</dbReference>
<feature type="domain" description="NAD(P)-binding" evidence="1">
    <location>
        <begin position="6"/>
        <end position="179"/>
    </location>
</feature>
<dbReference type="Gene3D" id="3.90.25.10">
    <property type="entry name" value="UDP-galactose 4-epimerase, domain 1"/>
    <property type="match status" value="1"/>
</dbReference>
<sequence>MILVTGATGTIGTEVVRLLAERGERVRAMTRNPQGASLPAEVVRGDFDDRDSLDSAVAGVDAVFMLDAPGPWIERHDLAMLDAVQSHGVARAVKLSAIGTGEDTGLRAGGWHLPGERALRAGDASWTILRPSSFATNTLHWASMIQAGQPVPNLTGKGAQGVIDPRDIAEVAVVALTTPDHAGRTYTLTGPELLSTPDQVEILRRVLGRSIKIVDVPLGVARAQMIAAGRDPDFADGAMRGQRFIAEGGNARLTGDVASALGRTARTYATWADDHRAAFGQPNA</sequence>
<dbReference type="Proteomes" id="UP001592528">
    <property type="component" value="Unassembled WGS sequence"/>
</dbReference>
<dbReference type="PANTHER" id="PTHR43162">
    <property type="match status" value="1"/>
</dbReference>
<accession>A0ABV6UZP7</accession>
<name>A0ABV6UZP7_9ACTN</name>
<gene>
    <name evidence="2" type="ORF">ACEZDJ_37195</name>
</gene>
<dbReference type="InterPro" id="IPR036291">
    <property type="entry name" value="NAD(P)-bd_dom_sf"/>
</dbReference>
<dbReference type="InterPro" id="IPR051604">
    <property type="entry name" value="Ergot_Alk_Oxidoreductase"/>
</dbReference>
<evidence type="ECO:0000259" key="1">
    <source>
        <dbReference type="Pfam" id="PF13460"/>
    </source>
</evidence>
<keyword evidence="3" id="KW-1185">Reference proteome</keyword>
<comment type="caution">
    <text evidence="2">The sequence shown here is derived from an EMBL/GenBank/DDBJ whole genome shotgun (WGS) entry which is preliminary data.</text>
</comment>
<dbReference type="Gene3D" id="3.40.50.720">
    <property type="entry name" value="NAD(P)-binding Rossmann-like Domain"/>
    <property type="match status" value="1"/>
</dbReference>
<dbReference type="RefSeq" id="WP_030264626.1">
    <property type="nucleotide sequence ID" value="NZ_JBHEZZ010000036.1"/>
</dbReference>
<dbReference type="EMBL" id="JBHEZZ010000036">
    <property type="protein sequence ID" value="MFC1406938.1"/>
    <property type="molecule type" value="Genomic_DNA"/>
</dbReference>
<protein>
    <submittedName>
        <fullName evidence="2">NAD(P)H-binding protein</fullName>
    </submittedName>
</protein>